<evidence type="ECO:0000256" key="12">
    <source>
        <dbReference type="SAM" id="Phobius"/>
    </source>
</evidence>
<feature type="transmembrane region" description="Helical" evidence="12">
    <location>
        <begin position="307"/>
        <end position="335"/>
    </location>
</feature>
<evidence type="ECO:0000256" key="8">
    <source>
        <dbReference type="ARBA" id="ARBA00023065"/>
    </source>
</evidence>
<dbReference type="PANTHER" id="PTHR42985:SF40">
    <property type="entry name" value="LD47995P-RELATED"/>
    <property type="match status" value="1"/>
</dbReference>
<keyword evidence="9 12" id="KW-0472">Membrane</keyword>
<feature type="transmembrane region" description="Helical" evidence="12">
    <location>
        <begin position="199"/>
        <end position="218"/>
    </location>
</feature>
<feature type="transmembrane region" description="Helical" evidence="12">
    <location>
        <begin position="45"/>
        <end position="67"/>
    </location>
</feature>
<evidence type="ECO:0000256" key="9">
    <source>
        <dbReference type="ARBA" id="ARBA00023136"/>
    </source>
</evidence>
<dbReference type="PROSITE" id="PS50283">
    <property type="entry name" value="NA_SOLUT_SYMP_3"/>
    <property type="match status" value="1"/>
</dbReference>
<evidence type="ECO:0000313" key="14">
    <source>
        <dbReference type="Proteomes" id="UP000499080"/>
    </source>
</evidence>
<evidence type="ECO:0000256" key="11">
    <source>
        <dbReference type="RuleBase" id="RU362091"/>
    </source>
</evidence>
<dbReference type="InterPro" id="IPR051163">
    <property type="entry name" value="Sodium:Solute_Symporter_SSF"/>
</dbReference>
<dbReference type="Pfam" id="PF00474">
    <property type="entry name" value="SSF"/>
    <property type="match status" value="1"/>
</dbReference>
<accession>A0A4Y2GYS0</accession>
<dbReference type="OrthoDB" id="6430508at2759"/>
<dbReference type="Proteomes" id="UP000499080">
    <property type="component" value="Unassembled WGS sequence"/>
</dbReference>
<organism evidence="13 14">
    <name type="scientific">Araneus ventricosus</name>
    <name type="common">Orbweaver spider</name>
    <name type="synonym">Epeira ventricosa</name>
    <dbReference type="NCBI Taxonomy" id="182803"/>
    <lineage>
        <taxon>Eukaryota</taxon>
        <taxon>Metazoa</taxon>
        <taxon>Ecdysozoa</taxon>
        <taxon>Arthropoda</taxon>
        <taxon>Chelicerata</taxon>
        <taxon>Arachnida</taxon>
        <taxon>Araneae</taxon>
        <taxon>Araneomorphae</taxon>
        <taxon>Entelegynae</taxon>
        <taxon>Araneoidea</taxon>
        <taxon>Araneidae</taxon>
        <taxon>Araneus</taxon>
    </lineage>
</organism>
<dbReference type="AlphaFoldDB" id="A0A4Y2GYS0"/>
<dbReference type="EMBL" id="BGPR01001615">
    <property type="protein sequence ID" value="GBM57945.1"/>
    <property type="molecule type" value="Genomic_DNA"/>
</dbReference>
<keyword evidence="10" id="KW-0739">Sodium transport</keyword>
<dbReference type="GO" id="GO:0006814">
    <property type="term" value="P:sodium ion transport"/>
    <property type="evidence" value="ECO:0007669"/>
    <property type="project" value="UniProtKB-KW"/>
</dbReference>
<feature type="transmembrane region" description="Helical" evidence="12">
    <location>
        <begin position="239"/>
        <end position="264"/>
    </location>
</feature>
<sequence length="549" mass="60576">MQEYFMAGKNMSLLPVIMSATATMISPLTTIGIPAESYKYGVQLWTFPLGTVVGMVLAAYIFIPVYFQCGVCTVYEYLEMRFDKTTRYVISAMFIIQMVLWNSSVLYSPVLAINAVTDLPLEISILAFGTICSIYCAIGGLKAVLWTDVFQTILMFVTALMLLAAGIKDVGGIANVFDRAKEGGRLNMFNFQIDFTTRYTFWNGFFQGLTYGVTAYGANQTGVQRLLSLSKIERAKSALLTSIPFVFLLFTLSCLHGIVLYAVYFMCDPILNKRETCLTKYDQIVPYFLVSKFHSIPGLTGLSMAGIFSASLTTVSSVLNSLAAATVVDFVHPIFPSLQRNEKKSLLLAKGLSLTYGAICICIAFALTKVSSISQVGYLFNNTFEGPILAIFTIGMLTRRGSGKCALFGLLTGLSIILWIGCTSLFSGYIEEPLPLNTSMCSLAFNVTYDYSSNVISPNTIPVPSSQSETFVLNKMPYFWVRTVGFVITFCCTYIAIFISGWKIAAIPPDSKCLSPVVRLWTKNAKAIEHHKENTNNFTLETLPSSERQ</sequence>
<evidence type="ECO:0000256" key="3">
    <source>
        <dbReference type="ARBA" id="ARBA00022448"/>
    </source>
</evidence>
<dbReference type="NCBIfam" id="TIGR00813">
    <property type="entry name" value="sss"/>
    <property type="match status" value="1"/>
</dbReference>
<keyword evidence="5 12" id="KW-0812">Transmembrane</keyword>
<evidence type="ECO:0000256" key="5">
    <source>
        <dbReference type="ARBA" id="ARBA00022692"/>
    </source>
</evidence>
<dbReference type="InterPro" id="IPR001734">
    <property type="entry name" value="Na/solute_symporter"/>
</dbReference>
<name>A0A4Y2GYS0_ARAVE</name>
<reference evidence="13 14" key="1">
    <citation type="journal article" date="2019" name="Sci. Rep.">
        <title>Orb-weaving spider Araneus ventricosus genome elucidates the spidroin gene catalogue.</title>
        <authorList>
            <person name="Kono N."/>
            <person name="Nakamura H."/>
            <person name="Ohtoshi R."/>
            <person name="Moran D.A.P."/>
            <person name="Shinohara A."/>
            <person name="Yoshida Y."/>
            <person name="Fujiwara M."/>
            <person name="Mori M."/>
            <person name="Tomita M."/>
            <person name="Arakawa K."/>
        </authorList>
    </citation>
    <scope>NUCLEOTIDE SEQUENCE [LARGE SCALE GENOMIC DNA]</scope>
</reference>
<feature type="transmembrane region" description="Helical" evidence="12">
    <location>
        <begin position="88"/>
        <end position="107"/>
    </location>
</feature>
<proteinExistence type="inferred from homology"/>
<feature type="transmembrane region" description="Helical" evidence="12">
    <location>
        <begin position="379"/>
        <end position="398"/>
    </location>
</feature>
<feature type="transmembrane region" description="Helical" evidence="12">
    <location>
        <begin position="145"/>
        <end position="167"/>
    </location>
</feature>
<gene>
    <name evidence="13" type="primary">slc5a8_10</name>
    <name evidence="13" type="ORF">AVEN_157353_1</name>
</gene>
<keyword evidence="8" id="KW-0406">Ion transport</keyword>
<dbReference type="InterPro" id="IPR038377">
    <property type="entry name" value="Na/Glc_symporter_sf"/>
</dbReference>
<comment type="subcellular location">
    <subcellularLocation>
        <location evidence="1">Cell membrane</location>
        <topology evidence="1">Multi-pass membrane protein</topology>
    </subcellularLocation>
</comment>
<comment type="similarity">
    <text evidence="2 11">Belongs to the sodium:solute symporter (SSF) (TC 2.A.21) family.</text>
</comment>
<dbReference type="GO" id="GO:0015293">
    <property type="term" value="F:symporter activity"/>
    <property type="evidence" value="ECO:0007669"/>
    <property type="project" value="TreeGrafter"/>
</dbReference>
<keyword evidence="3" id="KW-0813">Transport</keyword>
<feature type="transmembrane region" description="Helical" evidence="12">
    <location>
        <begin position="12"/>
        <end position="33"/>
    </location>
</feature>
<dbReference type="GO" id="GO:0005886">
    <property type="term" value="C:plasma membrane"/>
    <property type="evidence" value="ECO:0007669"/>
    <property type="project" value="UniProtKB-SubCell"/>
</dbReference>
<evidence type="ECO:0000313" key="13">
    <source>
        <dbReference type="EMBL" id="GBM57945.1"/>
    </source>
</evidence>
<comment type="caution">
    <text evidence="13">The sequence shown here is derived from an EMBL/GenBank/DDBJ whole genome shotgun (WGS) entry which is preliminary data.</text>
</comment>
<feature type="transmembrane region" description="Helical" evidence="12">
    <location>
        <begin position="347"/>
        <end position="367"/>
    </location>
</feature>
<keyword evidence="6 12" id="KW-1133">Transmembrane helix</keyword>
<evidence type="ECO:0000256" key="1">
    <source>
        <dbReference type="ARBA" id="ARBA00004651"/>
    </source>
</evidence>
<keyword evidence="7" id="KW-0915">Sodium</keyword>
<protein>
    <submittedName>
        <fullName evidence="13">Sodium-coupled monocarboxylate transporter 1</fullName>
    </submittedName>
</protein>
<evidence type="ECO:0000256" key="6">
    <source>
        <dbReference type="ARBA" id="ARBA00022989"/>
    </source>
</evidence>
<evidence type="ECO:0000256" key="4">
    <source>
        <dbReference type="ARBA" id="ARBA00022475"/>
    </source>
</evidence>
<feature type="transmembrane region" description="Helical" evidence="12">
    <location>
        <begin position="479"/>
        <end position="502"/>
    </location>
</feature>
<evidence type="ECO:0000256" key="2">
    <source>
        <dbReference type="ARBA" id="ARBA00006434"/>
    </source>
</evidence>
<evidence type="ECO:0000256" key="7">
    <source>
        <dbReference type="ARBA" id="ARBA00023053"/>
    </source>
</evidence>
<dbReference type="PANTHER" id="PTHR42985">
    <property type="entry name" value="SODIUM-COUPLED MONOCARBOXYLATE TRANSPORTER"/>
    <property type="match status" value="1"/>
</dbReference>
<evidence type="ECO:0000256" key="10">
    <source>
        <dbReference type="ARBA" id="ARBA00023201"/>
    </source>
</evidence>
<keyword evidence="4" id="KW-1003">Cell membrane</keyword>
<feature type="transmembrane region" description="Helical" evidence="12">
    <location>
        <begin position="405"/>
        <end position="430"/>
    </location>
</feature>
<dbReference type="Gene3D" id="1.20.1730.10">
    <property type="entry name" value="Sodium/glucose cotransporter"/>
    <property type="match status" value="1"/>
</dbReference>
<feature type="transmembrane region" description="Helical" evidence="12">
    <location>
        <begin position="119"/>
        <end position="138"/>
    </location>
</feature>
<keyword evidence="14" id="KW-1185">Reference proteome</keyword>